<keyword evidence="4" id="KW-1185">Reference proteome</keyword>
<feature type="region of interest" description="Disordered" evidence="1">
    <location>
        <begin position="594"/>
        <end position="691"/>
    </location>
</feature>
<feature type="compositionally biased region" description="Low complexity" evidence="1">
    <location>
        <begin position="731"/>
        <end position="746"/>
    </location>
</feature>
<feature type="compositionally biased region" description="Polar residues" evidence="1">
    <location>
        <begin position="457"/>
        <end position="466"/>
    </location>
</feature>
<evidence type="ECO:0000256" key="1">
    <source>
        <dbReference type="SAM" id="MobiDB-lite"/>
    </source>
</evidence>
<comment type="caution">
    <text evidence="3">The sequence shown here is derived from an EMBL/GenBank/DDBJ whole genome shotgun (WGS) entry which is preliminary data.</text>
</comment>
<dbReference type="Proteomes" id="UP000770717">
    <property type="component" value="Unassembled WGS sequence"/>
</dbReference>
<evidence type="ECO:0000259" key="2">
    <source>
        <dbReference type="SMART" id="SM01319"/>
    </source>
</evidence>
<accession>A0A8J6FHW6</accession>
<feature type="compositionally biased region" description="Polar residues" evidence="1">
    <location>
        <begin position="335"/>
        <end position="345"/>
    </location>
</feature>
<feature type="region of interest" description="Disordered" evidence="1">
    <location>
        <begin position="511"/>
        <end position="534"/>
    </location>
</feature>
<feature type="region of interest" description="Disordered" evidence="1">
    <location>
        <begin position="184"/>
        <end position="213"/>
    </location>
</feature>
<dbReference type="PANTHER" id="PTHR22042:SF3">
    <property type="entry name" value="RIKEN CDNA 2900026A02 GENE"/>
    <property type="match status" value="1"/>
</dbReference>
<protein>
    <recommendedName>
        <fullName evidence="2">Tankyrase 1-binding protein C-terminal domain-containing protein</fullName>
    </recommendedName>
</protein>
<proteinExistence type="predicted"/>
<feature type="compositionally biased region" description="Basic and acidic residues" evidence="1">
    <location>
        <begin position="404"/>
        <end position="413"/>
    </location>
</feature>
<feature type="region of interest" description="Disordered" evidence="1">
    <location>
        <begin position="307"/>
        <end position="413"/>
    </location>
</feature>
<feature type="compositionally biased region" description="Polar residues" evidence="1">
    <location>
        <begin position="275"/>
        <end position="284"/>
    </location>
</feature>
<feature type="region of interest" description="Disordered" evidence="1">
    <location>
        <begin position="1"/>
        <end position="90"/>
    </location>
</feature>
<feature type="compositionally biased region" description="Basic and acidic residues" evidence="1">
    <location>
        <begin position="658"/>
        <end position="679"/>
    </location>
</feature>
<dbReference type="SMART" id="SM01319">
    <property type="entry name" value="Tankyrase_bdg_C"/>
    <property type="match status" value="1"/>
</dbReference>
<feature type="compositionally biased region" description="Basic and acidic residues" evidence="1">
    <location>
        <begin position="190"/>
        <end position="213"/>
    </location>
</feature>
<feature type="compositionally biased region" description="Polar residues" evidence="1">
    <location>
        <begin position="429"/>
        <end position="449"/>
    </location>
</feature>
<feature type="compositionally biased region" description="Basic and acidic residues" evidence="1">
    <location>
        <begin position="311"/>
        <end position="334"/>
    </location>
</feature>
<dbReference type="InterPro" id="IPR040006">
    <property type="entry name" value="TNKS1BP1-like"/>
</dbReference>
<name>A0A8J6FHW6_ELECQ</name>
<dbReference type="OrthoDB" id="9950932at2759"/>
<feature type="compositionally biased region" description="Low complexity" evidence="1">
    <location>
        <begin position="811"/>
        <end position="834"/>
    </location>
</feature>
<evidence type="ECO:0000313" key="3">
    <source>
        <dbReference type="EMBL" id="KAG9487035.1"/>
    </source>
</evidence>
<dbReference type="AlphaFoldDB" id="A0A8J6FHW6"/>
<dbReference type="Pfam" id="PF15327">
    <property type="entry name" value="Tankyrase_bdg_C"/>
    <property type="match status" value="1"/>
</dbReference>
<feature type="region of interest" description="Disordered" evidence="1">
    <location>
        <begin position="720"/>
        <end position="881"/>
    </location>
</feature>
<dbReference type="InterPro" id="IPR032764">
    <property type="entry name" value="Tankyrase-bd_C"/>
</dbReference>
<gene>
    <name evidence="3" type="ORF">GDO78_007096</name>
</gene>
<reference evidence="3" key="1">
    <citation type="thesis" date="2020" institute="ProQuest LLC" country="789 East Eisenhower Parkway, Ann Arbor, MI, USA">
        <title>Comparative Genomics and Chromosome Evolution.</title>
        <authorList>
            <person name="Mudd A.B."/>
        </authorList>
    </citation>
    <scope>NUCLEOTIDE SEQUENCE</scope>
    <source>
        <strain evidence="3">HN-11 Male</strain>
        <tissue evidence="3">Kidney and liver</tissue>
    </source>
</reference>
<feature type="compositionally biased region" description="Low complexity" evidence="1">
    <location>
        <begin position="643"/>
        <end position="657"/>
    </location>
</feature>
<feature type="region of interest" description="Disordered" evidence="1">
    <location>
        <begin position="429"/>
        <end position="497"/>
    </location>
</feature>
<organism evidence="3 4">
    <name type="scientific">Eleutherodactylus coqui</name>
    <name type="common">Puerto Rican coqui</name>
    <dbReference type="NCBI Taxonomy" id="57060"/>
    <lineage>
        <taxon>Eukaryota</taxon>
        <taxon>Metazoa</taxon>
        <taxon>Chordata</taxon>
        <taxon>Craniata</taxon>
        <taxon>Vertebrata</taxon>
        <taxon>Euteleostomi</taxon>
        <taxon>Amphibia</taxon>
        <taxon>Batrachia</taxon>
        <taxon>Anura</taxon>
        <taxon>Neobatrachia</taxon>
        <taxon>Hyloidea</taxon>
        <taxon>Eleutherodactylidae</taxon>
        <taxon>Eleutherodactylinae</taxon>
        <taxon>Eleutherodactylus</taxon>
        <taxon>Eleutherodactylus</taxon>
    </lineage>
</organism>
<dbReference type="PANTHER" id="PTHR22042">
    <property type="entry name" value="TANKYRASE 1 BINDING PROTEIN"/>
    <property type="match status" value="1"/>
</dbReference>
<feature type="compositionally biased region" description="Basic and acidic residues" evidence="1">
    <location>
        <begin position="762"/>
        <end position="771"/>
    </location>
</feature>
<feature type="compositionally biased region" description="Polar residues" evidence="1">
    <location>
        <begin position="30"/>
        <end position="41"/>
    </location>
</feature>
<feature type="compositionally biased region" description="Basic and acidic residues" evidence="1">
    <location>
        <begin position="346"/>
        <end position="366"/>
    </location>
</feature>
<feature type="compositionally biased region" description="Polar residues" evidence="1">
    <location>
        <begin position="1"/>
        <end position="14"/>
    </location>
</feature>
<feature type="compositionally biased region" description="Polar residues" evidence="1">
    <location>
        <begin position="680"/>
        <end position="691"/>
    </location>
</feature>
<feature type="region of interest" description="Disordered" evidence="1">
    <location>
        <begin position="246"/>
        <end position="290"/>
    </location>
</feature>
<sequence length="881" mass="100693">MKEYKNQSSLNQCPPQKGLPTKNLNKEQSNDLTNVMFNTESEQLKKELFTRQSSTEADSFQKPDYKEENKEDTRLLKTKDSFQRGERNRDNVRRTSDLHIFDHDDIRRKSTEFRFLSEKKDNMDVSSAKDSSPVDKKATYFAVTGMDGKKQRSDDVANQTSSNTTLTSEECYAKHSMKMGITNSSSHFDSFPHEEKSAEKDTDTSHASKEFKTYKNVQVQDTLKERSEKASERRNVIDIDALLRRHKQKSSTDDKSSSYLETQIKPIRPHLIEPENTQEANSKGSPLKLDGTYKSKVLDIDSLMADYTASQRKDRENKARDDDHNLTKWERSRSFSDNVSKISSSKWKDPSIRHSTNDEDYKREAIASRYASPQETTSKKDDLRQGLSKRPTLLDHLNSSAEGSHAKDPYKEREVQGILEYSVRTFNHKSQSTQFFDSTTIETQSTSRGQGKRMLKGTNNDQSENQVVERQHQTPPHRGFSPEEKTQPLSVGKKAAKASDLISLMLENKEKGMERHRSRQNVPVEPPPEPKTRRLVTQQEWLHSESKEFHKKEELKQPAARIQEMVIASDLSRRKGLNRHREYTISSNEDHVKQCFSRSSTSNKDTDSLVQETDRQYGTWGQDKQKPEDSFVQESTSYDNISSRKQQSHSRLSSLSHTETDQHDSVIEARDGSLDRSSMDLDSTDGTASTPSFHEAKAVDFSFMDQTSVLDSTALKNRVQLSRKSQRRAPSQTQRRSRLLLSSSQLAVIEDTDSPWMFTDSTEDKPDKKDEVDEEEEKPQRSSVQSQRMPMFPGMDPSTLMAQLRKRQEAESSSESSTQPSSPQASAQPSRSPKSPLPQGTLCVKLLPTSADIQDRGASESPQWLKELKSKKRQSQYENQS</sequence>
<feature type="compositionally biased region" description="Basic and acidic residues" evidence="1">
    <location>
        <begin position="604"/>
        <end position="615"/>
    </location>
</feature>
<dbReference type="EMBL" id="WNTK01000003">
    <property type="protein sequence ID" value="KAG9487035.1"/>
    <property type="molecule type" value="Genomic_DNA"/>
</dbReference>
<evidence type="ECO:0000313" key="4">
    <source>
        <dbReference type="Proteomes" id="UP000770717"/>
    </source>
</evidence>
<feature type="compositionally biased region" description="Basic and acidic residues" evidence="1">
    <location>
        <begin position="59"/>
        <end position="90"/>
    </location>
</feature>
<feature type="compositionally biased region" description="Polar residues" evidence="1">
    <location>
        <begin position="632"/>
        <end position="641"/>
    </location>
</feature>
<feature type="domain" description="Tankyrase 1-binding protein C-terminal" evidence="2">
    <location>
        <begin position="698"/>
        <end position="872"/>
    </location>
</feature>